<dbReference type="CDD" id="cd00009">
    <property type="entry name" value="AAA"/>
    <property type="match status" value="1"/>
</dbReference>
<reference evidence="4" key="1">
    <citation type="journal article" date="2014" name="Front. Microbiol.">
        <title>High frequency of phylogenetically diverse reductive dehalogenase-homologous genes in deep subseafloor sedimentary metagenomes.</title>
        <authorList>
            <person name="Kawai M."/>
            <person name="Futagami T."/>
            <person name="Toyoda A."/>
            <person name="Takaki Y."/>
            <person name="Nishi S."/>
            <person name="Hori S."/>
            <person name="Arai W."/>
            <person name="Tsubouchi T."/>
            <person name="Morono Y."/>
            <person name="Uchiyama I."/>
            <person name="Ito T."/>
            <person name="Fujiyama A."/>
            <person name="Inagaki F."/>
            <person name="Takami H."/>
        </authorList>
    </citation>
    <scope>NUCLEOTIDE SEQUENCE</scope>
    <source>
        <strain evidence="4">Expedition CK06-06</strain>
    </source>
</reference>
<organism evidence="4">
    <name type="scientific">marine sediment metagenome</name>
    <dbReference type="NCBI Taxonomy" id="412755"/>
    <lineage>
        <taxon>unclassified sequences</taxon>
        <taxon>metagenomes</taxon>
        <taxon>ecological metagenomes</taxon>
    </lineage>
</organism>
<comment type="caution">
    <text evidence="4">The sequence shown here is derived from an EMBL/GenBank/DDBJ whole genome shotgun (WGS) entry which is preliminary data.</text>
</comment>
<accession>X1DHV0</accession>
<dbReference type="Pfam" id="PF03215">
    <property type="entry name" value="Rad17"/>
    <property type="match status" value="1"/>
</dbReference>
<dbReference type="SUPFAM" id="SSF52540">
    <property type="entry name" value="P-loop containing nucleoside triphosphate hydrolases"/>
    <property type="match status" value="1"/>
</dbReference>
<dbReference type="Gene3D" id="3.40.50.300">
    <property type="entry name" value="P-loop containing nucleotide triphosphate hydrolases"/>
    <property type="match status" value="1"/>
</dbReference>
<dbReference type="InterPro" id="IPR027417">
    <property type="entry name" value="P-loop_NTPase"/>
</dbReference>
<evidence type="ECO:0000256" key="3">
    <source>
        <dbReference type="ARBA" id="ARBA00022840"/>
    </source>
</evidence>
<evidence type="ECO:0000256" key="1">
    <source>
        <dbReference type="ARBA" id="ARBA00022705"/>
    </source>
</evidence>
<evidence type="ECO:0008006" key="5">
    <source>
        <dbReference type="Google" id="ProtNLM"/>
    </source>
</evidence>
<dbReference type="GO" id="GO:0006261">
    <property type="term" value="P:DNA-templated DNA replication"/>
    <property type="evidence" value="ECO:0007669"/>
    <property type="project" value="TreeGrafter"/>
</dbReference>
<keyword evidence="1" id="KW-0235">DNA replication</keyword>
<dbReference type="GO" id="GO:0005524">
    <property type="term" value="F:ATP binding"/>
    <property type="evidence" value="ECO:0007669"/>
    <property type="project" value="UniProtKB-KW"/>
</dbReference>
<protein>
    <recommendedName>
        <fullName evidence="5">RuvB-like P-loop domain-containing protein</fullName>
    </recommendedName>
</protein>
<proteinExistence type="predicted"/>
<dbReference type="GO" id="GO:0003689">
    <property type="term" value="F:DNA clamp loader activity"/>
    <property type="evidence" value="ECO:0007669"/>
    <property type="project" value="TreeGrafter"/>
</dbReference>
<dbReference type="AlphaFoldDB" id="X1DHV0"/>
<dbReference type="PANTHER" id="PTHR11669:SF20">
    <property type="entry name" value="REPLICATION FACTOR C SUBUNIT 4"/>
    <property type="match status" value="1"/>
</dbReference>
<dbReference type="EMBL" id="BART01029530">
    <property type="protein sequence ID" value="GAH07885.1"/>
    <property type="molecule type" value="Genomic_DNA"/>
</dbReference>
<evidence type="ECO:0000313" key="4">
    <source>
        <dbReference type="EMBL" id="GAH07885.1"/>
    </source>
</evidence>
<dbReference type="GO" id="GO:0005663">
    <property type="term" value="C:DNA replication factor C complex"/>
    <property type="evidence" value="ECO:0007669"/>
    <property type="project" value="TreeGrafter"/>
</dbReference>
<sequence>MEINLWVEKWRPQKLSDVIMSDDMREKLQEFVEKKEIPHLLFVGKPGTGKSTVAKILIKELSADSLNLPHSHL</sequence>
<dbReference type="PANTHER" id="PTHR11669">
    <property type="entry name" value="REPLICATION FACTOR C / DNA POLYMERASE III GAMMA-TAU SUBUNIT"/>
    <property type="match status" value="1"/>
</dbReference>
<gene>
    <name evidence="4" type="ORF">S01H4_51787</name>
</gene>
<name>X1DHV0_9ZZZZ</name>
<keyword evidence="3" id="KW-0067">ATP-binding</keyword>
<dbReference type="GO" id="GO:0006281">
    <property type="term" value="P:DNA repair"/>
    <property type="evidence" value="ECO:0007669"/>
    <property type="project" value="TreeGrafter"/>
</dbReference>
<evidence type="ECO:0000256" key="2">
    <source>
        <dbReference type="ARBA" id="ARBA00022741"/>
    </source>
</evidence>
<keyword evidence="2" id="KW-0547">Nucleotide-binding</keyword>
<dbReference type="InterPro" id="IPR050238">
    <property type="entry name" value="DNA_Rep/Repair_Clamp_Loader"/>
</dbReference>